<evidence type="ECO:0000256" key="3">
    <source>
        <dbReference type="ARBA" id="ARBA00022490"/>
    </source>
</evidence>
<dbReference type="InterPro" id="IPR051552">
    <property type="entry name" value="HptR"/>
</dbReference>
<comment type="caution">
    <text evidence="13">The sequence shown here is derived from an EMBL/GenBank/DDBJ whole genome shotgun (WGS) entry which is preliminary data.</text>
</comment>
<sequence>MYGALVVDDEKYIRRSIINRIHWKECGVEVVGEAADGREAFDMIALNQPDIVITDIRMPGTDGLRLSEKIAAEYPHIRIIIISAYNDFDYARKAIRYGVREYLLKPVAEEELETALRRLCAELEADQSSYQVPEISPDSVEKKKFKGDSFLITSFFLSEIRDEACCEERISKLYQALALQAEAEQEGLELFFLREGSGEQCSFLWAGKGMTERKVYLALKKARSEDMEERSASVGLSGVLQGESMKEAQLLKLQSEAVTALKGKIFGGGQVWYFSKVTQKEASLEKYKNDLLQLYELSVQEDWEKLKLLLKEMIIYKLSGAASVLELEFLVGELIFALERISRRLGYLYETRVLFHDLKKSDFLLRFESVEKLASVMEELSDTVLSYRCGGKRYDALEEIRDYVQQHFAEDLSVAHIAGKYHMNAAYLSTVFKERNNISLSAYIEGVRMEKAKKFLRQDWGNITEAALATGYSDSNYFTKVFKKYTGMTPSQWKRSAETSK</sequence>
<proteinExistence type="predicted"/>
<dbReference type="InterPro" id="IPR018060">
    <property type="entry name" value="HTH_AraC"/>
</dbReference>
<dbReference type="PRINTS" id="PR00032">
    <property type="entry name" value="HTHARAC"/>
</dbReference>
<dbReference type="OrthoDB" id="9794370at2"/>
<dbReference type="InterPro" id="IPR020449">
    <property type="entry name" value="Tscrpt_reg_AraC-type_HTH"/>
</dbReference>
<evidence type="ECO:0000256" key="10">
    <source>
        <dbReference type="PROSITE-ProRule" id="PRU00169"/>
    </source>
</evidence>
<feature type="modified residue" description="4-aspartylphosphate" evidence="10">
    <location>
        <position position="55"/>
    </location>
</feature>
<dbReference type="InterPro" id="IPR011006">
    <property type="entry name" value="CheY-like_superfamily"/>
</dbReference>
<feature type="domain" description="HTH araC/xylS-type" evidence="11">
    <location>
        <begin position="398"/>
        <end position="496"/>
    </location>
</feature>
<dbReference type="Gene3D" id="1.10.10.60">
    <property type="entry name" value="Homeodomain-like"/>
    <property type="match status" value="2"/>
</dbReference>
<evidence type="ECO:0000313" key="13">
    <source>
        <dbReference type="EMBL" id="RZS94055.1"/>
    </source>
</evidence>
<dbReference type="SMART" id="SM00342">
    <property type="entry name" value="HTH_ARAC"/>
    <property type="match status" value="1"/>
</dbReference>
<keyword evidence="7" id="KW-0238">DNA-binding</keyword>
<accession>A0A4Q7P2P6</accession>
<dbReference type="GO" id="GO:0005737">
    <property type="term" value="C:cytoplasm"/>
    <property type="evidence" value="ECO:0007669"/>
    <property type="project" value="UniProtKB-SubCell"/>
</dbReference>
<dbReference type="Pfam" id="PF00072">
    <property type="entry name" value="Response_reg"/>
    <property type="match status" value="1"/>
</dbReference>
<keyword evidence="5" id="KW-0902">Two-component regulatory system</keyword>
<dbReference type="CDD" id="cd17536">
    <property type="entry name" value="REC_YesN-like"/>
    <property type="match status" value="1"/>
</dbReference>
<reference evidence="13 14" key="1">
    <citation type="submission" date="2019-02" db="EMBL/GenBank/DDBJ databases">
        <title>Genomic Encyclopedia of Type Strains, Phase IV (KMG-IV): sequencing the most valuable type-strain genomes for metagenomic binning, comparative biology and taxonomic classification.</title>
        <authorList>
            <person name="Goeker M."/>
        </authorList>
    </citation>
    <scope>NUCLEOTIDE SEQUENCE [LARGE SCALE GENOMIC DNA]</scope>
    <source>
        <strain evidence="13 14">DSM 29486</strain>
    </source>
</reference>
<dbReference type="GO" id="GO:0003700">
    <property type="term" value="F:DNA-binding transcription factor activity"/>
    <property type="evidence" value="ECO:0007669"/>
    <property type="project" value="InterPro"/>
</dbReference>
<evidence type="ECO:0000256" key="1">
    <source>
        <dbReference type="ARBA" id="ARBA00004496"/>
    </source>
</evidence>
<name>A0A4Q7P2P6_9FIRM</name>
<dbReference type="InterPro" id="IPR018062">
    <property type="entry name" value="HTH_AraC-typ_CS"/>
</dbReference>
<evidence type="ECO:0000256" key="5">
    <source>
        <dbReference type="ARBA" id="ARBA00023012"/>
    </source>
</evidence>
<dbReference type="SMART" id="SM00448">
    <property type="entry name" value="REC"/>
    <property type="match status" value="1"/>
</dbReference>
<keyword evidence="6" id="KW-0805">Transcription regulation</keyword>
<evidence type="ECO:0000313" key="14">
    <source>
        <dbReference type="Proteomes" id="UP000292927"/>
    </source>
</evidence>
<protein>
    <recommendedName>
        <fullName evidence="2">Stage 0 sporulation protein A homolog</fullName>
    </recommendedName>
</protein>
<keyword evidence="4 10" id="KW-0597">Phosphoprotein</keyword>
<dbReference type="AlphaFoldDB" id="A0A4Q7P2P6"/>
<dbReference type="GO" id="GO:0043565">
    <property type="term" value="F:sequence-specific DNA binding"/>
    <property type="evidence" value="ECO:0007669"/>
    <property type="project" value="InterPro"/>
</dbReference>
<dbReference type="SUPFAM" id="SSF52172">
    <property type="entry name" value="CheY-like"/>
    <property type="match status" value="1"/>
</dbReference>
<dbReference type="Gene3D" id="3.40.50.2300">
    <property type="match status" value="1"/>
</dbReference>
<comment type="function">
    <text evidence="9">May play the central regulatory role in sporulation. It may be an element of the effector pathway responsible for the activation of sporulation genes in response to nutritional stress. Spo0A may act in concert with spo0H (a sigma factor) to control the expression of some genes that are critical to the sporulation process.</text>
</comment>
<evidence type="ECO:0000256" key="9">
    <source>
        <dbReference type="ARBA" id="ARBA00024867"/>
    </source>
</evidence>
<organism evidence="13 14">
    <name type="scientific">Cuneatibacter caecimuris</name>
    <dbReference type="NCBI Taxonomy" id="1796618"/>
    <lineage>
        <taxon>Bacteria</taxon>
        <taxon>Bacillati</taxon>
        <taxon>Bacillota</taxon>
        <taxon>Clostridia</taxon>
        <taxon>Lachnospirales</taxon>
        <taxon>Lachnospiraceae</taxon>
        <taxon>Cuneatibacter</taxon>
    </lineage>
</organism>
<feature type="domain" description="Response regulatory" evidence="12">
    <location>
        <begin position="3"/>
        <end position="120"/>
    </location>
</feature>
<keyword evidence="8" id="KW-0804">Transcription</keyword>
<dbReference type="PANTHER" id="PTHR42713">
    <property type="entry name" value="HISTIDINE KINASE-RELATED"/>
    <property type="match status" value="1"/>
</dbReference>
<keyword evidence="14" id="KW-1185">Reference proteome</keyword>
<evidence type="ECO:0000256" key="6">
    <source>
        <dbReference type="ARBA" id="ARBA00023015"/>
    </source>
</evidence>
<evidence type="ECO:0000256" key="7">
    <source>
        <dbReference type="ARBA" id="ARBA00023125"/>
    </source>
</evidence>
<comment type="subcellular location">
    <subcellularLocation>
        <location evidence="1">Cytoplasm</location>
    </subcellularLocation>
</comment>
<dbReference type="InterPro" id="IPR001789">
    <property type="entry name" value="Sig_transdc_resp-reg_receiver"/>
</dbReference>
<keyword evidence="3" id="KW-0963">Cytoplasm</keyword>
<dbReference type="SUPFAM" id="SSF46689">
    <property type="entry name" value="Homeodomain-like"/>
    <property type="match status" value="2"/>
</dbReference>
<evidence type="ECO:0000256" key="8">
    <source>
        <dbReference type="ARBA" id="ARBA00023163"/>
    </source>
</evidence>
<evidence type="ECO:0000259" key="11">
    <source>
        <dbReference type="PROSITE" id="PS01124"/>
    </source>
</evidence>
<dbReference type="Proteomes" id="UP000292927">
    <property type="component" value="Unassembled WGS sequence"/>
</dbReference>
<gene>
    <name evidence="13" type="ORF">EV209_2421</name>
</gene>
<dbReference type="RefSeq" id="WP_130435691.1">
    <property type="nucleotide sequence ID" value="NZ_SGXF01000005.1"/>
</dbReference>
<dbReference type="PANTHER" id="PTHR42713:SF3">
    <property type="entry name" value="TRANSCRIPTIONAL REGULATORY PROTEIN HPTR"/>
    <property type="match status" value="1"/>
</dbReference>
<evidence type="ECO:0000256" key="2">
    <source>
        <dbReference type="ARBA" id="ARBA00018672"/>
    </source>
</evidence>
<dbReference type="GO" id="GO:0000160">
    <property type="term" value="P:phosphorelay signal transduction system"/>
    <property type="evidence" value="ECO:0007669"/>
    <property type="project" value="UniProtKB-KW"/>
</dbReference>
<dbReference type="PROSITE" id="PS01124">
    <property type="entry name" value="HTH_ARAC_FAMILY_2"/>
    <property type="match status" value="1"/>
</dbReference>
<evidence type="ECO:0000259" key="12">
    <source>
        <dbReference type="PROSITE" id="PS50110"/>
    </source>
</evidence>
<dbReference type="Pfam" id="PF12833">
    <property type="entry name" value="HTH_18"/>
    <property type="match status" value="1"/>
</dbReference>
<dbReference type="PROSITE" id="PS50110">
    <property type="entry name" value="RESPONSE_REGULATORY"/>
    <property type="match status" value="1"/>
</dbReference>
<dbReference type="PROSITE" id="PS00041">
    <property type="entry name" value="HTH_ARAC_FAMILY_1"/>
    <property type="match status" value="1"/>
</dbReference>
<dbReference type="InterPro" id="IPR009057">
    <property type="entry name" value="Homeodomain-like_sf"/>
</dbReference>
<dbReference type="EMBL" id="SGXF01000005">
    <property type="protein sequence ID" value="RZS94055.1"/>
    <property type="molecule type" value="Genomic_DNA"/>
</dbReference>
<evidence type="ECO:0000256" key="4">
    <source>
        <dbReference type="ARBA" id="ARBA00022553"/>
    </source>
</evidence>